<comment type="caution">
    <text evidence="1">The sequence shown here is derived from an EMBL/GenBank/DDBJ whole genome shotgun (WGS) entry which is preliminary data.</text>
</comment>
<accession>N0E0K2</accession>
<reference evidence="1 2" key="1">
    <citation type="journal article" date="2013" name="ISME J.">
        <title>A metabolic model for members of the genus Tetrasphaera involved in enhanced biological phosphorus removal.</title>
        <authorList>
            <person name="Kristiansen R."/>
            <person name="Nguyen H.T.T."/>
            <person name="Saunders A.M."/>
            <person name="Nielsen J.L."/>
            <person name="Wimmer R."/>
            <person name="Le V.Q."/>
            <person name="McIlroy S.J."/>
            <person name="Petrovski S."/>
            <person name="Seviour R.J."/>
            <person name="Calteau A."/>
            <person name="Nielsen K.L."/>
            <person name="Nielsen P.H."/>
        </authorList>
    </citation>
    <scope>NUCLEOTIDE SEQUENCE [LARGE SCALE GENOMIC DNA]</scope>
    <source>
        <strain evidence="1 2">Lp2</strain>
    </source>
</reference>
<evidence type="ECO:0000313" key="1">
    <source>
        <dbReference type="EMBL" id="CCH70503.1"/>
    </source>
</evidence>
<dbReference type="EMBL" id="CAIZ01000129">
    <property type="protein sequence ID" value="CCH70503.1"/>
    <property type="molecule type" value="Genomic_DNA"/>
</dbReference>
<dbReference type="AlphaFoldDB" id="N0E0K2"/>
<evidence type="ECO:0000313" key="2">
    <source>
        <dbReference type="Proteomes" id="UP000013167"/>
    </source>
</evidence>
<keyword evidence="2" id="KW-1185">Reference proteome</keyword>
<dbReference type="HOGENOM" id="CLU_2290330_0_0_11"/>
<sequence>MDQRDNAAVSTRLRYDQGLWPDCCDREPADPLFAQNRAFGAGVSLDRRTLCRLKGGAECEPASLEVLPRHPVAIIPDYKRIFEPNEVCFSSFGVRIMRILE</sequence>
<protein>
    <submittedName>
        <fullName evidence="1">Uncharacterized protein</fullName>
    </submittedName>
</protein>
<organism evidence="1 2">
    <name type="scientific">Phycicoccus elongatus Lp2</name>
    <dbReference type="NCBI Taxonomy" id="1193181"/>
    <lineage>
        <taxon>Bacteria</taxon>
        <taxon>Bacillati</taxon>
        <taxon>Actinomycetota</taxon>
        <taxon>Actinomycetes</taxon>
        <taxon>Micrococcales</taxon>
        <taxon>Intrasporangiaceae</taxon>
        <taxon>Phycicoccus</taxon>
    </lineage>
</organism>
<dbReference type="Proteomes" id="UP000013167">
    <property type="component" value="Unassembled WGS sequence"/>
</dbReference>
<name>N0E0K2_9MICO</name>
<gene>
    <name evidence="1" type="ORF">BN10_590020</name>
</gene>
<proteinExistence type="predicted"/>